<proteinExistence type="predicted"/>
<dbReference type="PANTHER" id="PTHR36172:SF1">
    <property type="entry name" value="RESOLVASE-RELATED"/>
    <property type="match status" value="1"/>
</dbReference>
<dbReference type="InterPro" id="IPR051491">
    <property type="entry name" value="Recombinase/Transposase-rel"/>
</dbReference>
<evidence type="ECO:0000256" key="1">
    <source>
        <dbReference type="SAM" id="MobiDB-lite"/>
    </source>
</evidence>
<evidence type="ECO:0000313" key="2">
    <source>
        <dbReference type="EMBL" id="CAG8578432.1"/>
    </source>
</evidence>
<feature type="compositionally biased region" description="Low complexity" evidence="1">
    <location>
        <begin position="385"/>
        <end position="410"/>
    </location>
</feature>
<gene>
    <name evidence="2" type="ORF">GMARGA_LOCUS5829</name>
</gene>
<evidence type="ECO:0000313" key="3">
    <source>
        <dbReference type="Proteomes" id="UP000789901"/>
    </source>
</evidence>
<name>A0ABN7UEQ5_GIGMA</name>
<feature type="region of interest" description="Disordered" evidence="1">
    <location>
        <begin position="264"/>
        <end position="293"/>
    </location>
</feature>
<feature type="region of interest" description="Disordered" evidence="1">
    <location>
        <begin position="382"/>
        <end position="410"/>
    </location>
</feature>
<protein>
    <submittedName>
        <fullName evidence="2">23022_t:CDS:1</fullName>
    </submittedName>
</protein>
<keyword evidence="3" id="KW-1185">Reference proteome</keyword>
<dbReference type="Proteomes" id="UP000789901">
    <property type="component" value="Unassembled WGS sequence"/>
</dbReference>
<comment type="caution">
    <text evidence="2">The sequence shown here is derived from an EMBL/GenBank/DDBJ whole genome shotgun (WGS) entry which is preliminary data.</text>
</comment>
<dbReference type="PANTHER" id="PTHR36172">
    <property type="match status" value="1"/>
</dbReference>
<dbReference type="EMBL" id="CAJVQB010002533">
    <property type="protein sequence ID" value="CAG8578432.1"/>
    <property type="molecule type" value="Genomic_DNA"/>
</dbReference>
<reference evidence="2 3" key="1">
    <citation type="submission" date="2021-06" db="EMBL/GenBank/DDBJ databases">
        <authorList>
            <person name="Kallberg Y."/>
            <person name="Tangrot J."/>
            <person name="Rosling A."/>
        </authorList>
    </citation>
    <scope>NUCLEOTIDE SEQUENCE [LARGE SCALE GENOMIC DNA]</scope>
    <source>
        <strain evidence="2 3">120-4 pot B 10/14</strain>
    </source>
</reference>
<accession>A0ABN7UEQ5</accession>
<feature type="non-terminal residue" evidence="2">
    <location>
        <position position="1"/>
    </location>
</feature>
<feature type="compositionally biased region" description="Low complexity" evidence="1">
    <location>
        <begin position="264"/>
        <end position="291"/>
    </location>
</feature>
<organism evidence="2 3">
    <name type="scientific">Gigaspora margarita</name>
    <dbReference type="NCBI Taxonomy" id="4874"/>
    <lineage>
        <taxon>Eukaryota</taxon>
        <taxon>Fungi</taxon>
        <taxon>Fungi incertae sedis</taxon>
        <taxon>Mucoromycota</taxon>
        <taxon>Glomeromycotina</taxon>
        <taxon>Glomeromycetes</taxon>
        <taxon>Diversisporales</taxon>
        <taxon>Gigasporaceae</taxon>
        <taxon>Gigaspora</taxon>
    </lineage>
</organism>
<sequence>KNVKNCNDIQVAENLNIVAIDPGIRTGWAWYSQSKGCGWFGNLDINRVFRLSLSLDDLISRTTHAPYKKRNLMKRAQTRLRYRIQNLIEECHKKVALWFLTNFDIIIIPPFNGSAIRLTSKEQKCLIDFDEISPERHDFALMLLCSRSLYRIQLKCFEHNVLNIQDICDIVQREVDRLPQLLSVIGASLEANGSYNINHHENLMMLDFCKKITNSNDPLDIIRGLLTAEQNSRSLKSSNDKKVKKMYRNLINLIDDLKKFMQNRNSTNSMNSTNSTDDSSTNLTTTSNNNNTRKRNNFRPVYFMGNYCVCTEGIPGSGEETFIHPPTALLWLPVLTNKERITQHTTSAFSLRKKTEFTKNNGPSFRPQLLRMNFVQTFGEKSRHNNNITNNSSSLQQSIQRQDSLSSSSSNSYVPVTSISAILNNNTSTCNTTTNVVNSSQPILVKPTPKRNFTSSSK</sequence>